<evidence type="ECO:0000313" key="2">
    <source>
        <dbReference type="Proteomes" id="UP001321460"/>
    </source>
</evidence>
<evidence type="ECO:0000313" key="1">
    <source>
        <dbReference type="EMBL" id="WKC72881.1"/>
    </source>
</evidence>
<reference evidence="1 2" key="1">
    <citation type="submission" date="2022-05" db="EMBL/GenBank/DDBJ databases">
        <title>Treponema leporis L2 test.</title>
        <authorList>
            <person name="Cejkova D."/>
        </authorList>
    </citation>
    <scope>NUCLEOTIDE SEQUENCE [LARGE SCALE GENOMIC DNA]</scope>
    <source>
        <strain evidence="1 2">L2</strain>
    </source>
</reference>
<proteinExistence type="predicted"/>
<name>A0ABY9E317_9SPIR</name>
<gene>
    <name evidence="1" type="ORF">TPLL2_1025b</name>
</gene>
<keyword evidence="2" id="KW-1185">Reference proteome</keyword>
<dbReference type="EMBL" id="CP097901">
    <property type="protein sequence ID" value="WKC72881.1"/>
    <property type="molecule type" value="Genomic_DNA"/>
</dbReference>
<dbReference type="Proteomes" id="UP001321460">
    <property type="component" value="Chromosome"/>
</dbReference>
<protein>
    <submittedName>
        <fullName evidence="1">Uncharacterized protein</fullName>
    </submittedName>
</protein>
<organism evidence="1 2">
    <name type="scientific">Treponema paraluiscuniculi</name>
    <dbReference type="NCBI Taxonomy" id="53435"/>
    <lineage>
        <taxon>Bacteria</taxon>
        <taxon>Pseudomonadati</taxon>
        <taxon>Spirochaetota</taxon>
        <taxon>Spirochaetia</taxon>
        <taxon>Spirochaetales</taxon>
        <taxon>Treponemataceae</taxon>
        <taxon>Treponema</taxon>
    </lineage>
</organism>
<accession>A0ABY9E317</accession>
<sequence length="47" mass="5257">MRYAPIIRRTERLFKLADFFQQKVSSGSSSQLSGEYTHSNCLCASAA</sequence>